<dbReference type="AlphaFoldDB" id="A0A9P8K377"/>
<name>A0A9P8K377_AURME</name>
<dbReference type="EMBL" id="JAHFXS010000001">
    <property type="protein sequence ID" value="KAG9991646.1"/>
    <property type="molecule type" value="Genomic_DNA"/>
</dbReference>
<evidence type="ECO:0000313" key="2">
    <source>
        <dbReference type="Proteomes" id="UP000729357"/>
    </source>
</evidence>
<reference evidence="1" key="2">
    <citation type="submission" date="2021-08" db="EMBL/GenBank/DDBJ databases">
        <authorList>
            <person name="Gostincar C."/>
            <person name="Sun X."/>
            <person name="Song Z."/>
            <person name="Gunde-Cimerman N."/>
        </authorList>
    </citation>
    <scope>NUCLEOTIDE SEQUENCE</scope>
    <source>
        <strain evidence="1">EXF-9298</strain>
    </source>
</reference>
<keyword evidence="2" id="KW-1185">Reference proteome</keyword>
<gene>
    <name evidence="1" type="ORF">KCU98_g31</name>
</gene>
<protein>
    <submittedName>
        <fullName evidence="1">Uncharacterized protein</fullName>
    </submittedName>
</protein>
<organism evidence="1 2">
    <name type="scientific">Aureobasidium melanogenum</name>
    <name type="common">Aureobasidium pullulans var. melanogenum</name>
    <dbReference type="NCBI Taxonomy" id="46634"/>
    <lineage>
        <taxon>Eukaryota</taxon>
        <taxon>Fungi</taxon>
        <taxon>Dikarya</taxon>
        <taxon>Ascomycota</taxon>
        <taxon>Pezizomycotina</taxon>
        <taxon>Dothideomycetes</taxon>
        <taxon>Dothideomycetidae</taxon>
        <taxon>Dothideales</taxon>
        <taxon>Saccotheciaceae</taxon>
        <taxon>Aureobasidium</taxon>
    </lineage>
</organism>
<reference evidence="1" key="1">
    <citation type="journal article" date="2021" name="J Fungi (Basel)">
        <title>Virulence traits and population genomics of the black yeast Aureobasidium melanogenum.</title>
        <authorList>
            <person name="Cernosa A."/>
            <person name="Sun X."/>
            <person name="Gostincar C."/>
            <person name="Fang C."/>
            <person name="Gunde-Cimerman N."/>
            <person name="Song Z."/>
        </authorList>
    </citation>
    <scope>NUCLEOTIDE SEQUENCE</scope>
    <source>
        <strain evidence="1">EXF-9298</strain>
    </source>
</reference>
<sequence length="85" mass="9737">MVGWSMSRPALPEQLLLRSLISKTESNQASRLQEGRCLKRKEQRSQVGWRVQHLSLQPHASCRHQEELARVSDIVCMSLAANRNN</sequence>
<proteinExistence type="predicted"/>
<dbReference type="Proteomes" id="UP000729357">
    <property type="component" value="Unassembled WGS sequence"/>
</dbReference>
<accession>A0A9P8K377</accession>
<feature type="non-terminal residue" evidence="1">
    <location>
        <position position="85"/>
    </location>
</feature>
<evidence type="ECO:0000313" key="1">
    <source>
        <dbReference type="EMBL" id="KAG9991646.1"/>
    </source>
</evidence>
<comment type="caution">
    <text evidence="1">The sequence shown here is derived from an EMBL/GenBank/DDBJ whole genome shotgun (WGS) entry which is preliminary data.</text>
</comment>